<dbReference type="InterPro" id="IPR023296">
    <property type="entry name" value="Glyco_hydro_beta-prop_sf"/>
</dbReference>
<gene>
    <name evidence="12" type="ORF">LC087_17100</name>
</gene>
<proteinExistence type="inferred from homology"/>
<evidence type="ECO:0000256" key="2">
    <source>
        <dbReference type="ARBA" id="ARBA00009902"/>
    </source>
</evidence>
<comment type="catalytic activity">
    <reaction evidence="8">
        <text>Hydrolysis of terminal non-reducing beta-D-fructofuranoside residues in beta-D-fructofuranosides.</text>
        <dbReference type="EC" id="3.2.1.26"/>
    </reaction>
</comment>
<dbReference type="Pfam" id="PF00251">
    <property type="entry name" value="Glyco_hydro_32N"/>
    <property type="match status" value="1"/>
</dbReference>
<dbReference type="PROSITE" id="PS00609">
    <property type="entry name" value="GLYCOSYL_HYDROL_F32"/>
    <property type="match status" value="1"/>
</dbReference>
<dbReference type="EC" id="3.2.1.26" evidence="3 8"/>
<evidence type="ECO:0000259" key="10">
    <source>
        <dbReference type="Pfam" id="PF00251"/>
    </source>
</evidence>
<keyword evidence="9" id="KW-0119">Carbohydrate metabolism</keyword>
<feature type="domain" description="Glycosyl hydrolase family 32 N-terminal" evidence="10">
    <location>
        <begin position="27"/>
        <end position="333"/>
    </location>
</feature>
<dbReference type="NCBIfam" id="TIGR01322">
    <property type="entry name" value="scrB_fam"/>
    <property type="match status" value="1"/>
</dbReference>
<keyword evidence="13" id="KW-1185">Reference proteome</keyword>
<dbReference type="SUPFAM" id="SSF49899">
    <property type="entry name" value="Concanavalin A-like lectins/glucanases"/>
    <property type="match status" value="1"/>
</dbReference>
<comment type="subcellular location">
    <subcellularLocation>
        <location evidence="9">Cytoplasm</location>
    </subcellularLocation>
</comment>
<evidence type="ECO:0000256" key="7">
    <source>
        <dbReference type="ARBA" id="ARBA00033367"/>
    </source>
</evidence>
<evidence type="ECO:0000256" key="9">
    <source>
        <dbReference type="RuleBase" id="RU365015"/>
    </source>
</evidence>
<dbReference type="PANTHER" id="PTHR43101:SF1">
    <property type="entry name" value="BETA-FRUCTOSIDASE"/>
    <property type="match status" value="1"/>
</dbReference>
<evidence type="ECO:0000313" key="13">
    <source>
        <dbReference type="Proteomes" id="UP001197974"/>
    </source>
</evidence>
<dbReference type="InterPro" id="IPR013320">
    <property type="entry name" value="ConA-like_dom_sf"/>
</dbReference>
<dbReference type="RefSeq" id="WP_226542398.1">
    <property type="nucleotide sequence ID" value="NZ_CP129013.1"/>
</dbReference>
<reference evidence="12 13" key="1">
    <citation type="submission" date="2023-06" db="EMBL/GenBank/DDBJ databases">
        <title>Five Gram-positive bacteria isolated from mangrove sediments in Shenzhen, Guangdong, China.</title>
        <authorList>
            <person name="Yu S."/>
            <person name="Zheng W."/>
            <person name="Huang Y."/>
        </authorList>
    </citation>
    <scope>NUCLEOTIDE SEQUENCE [LARGE SCALE GENOMIC DNA]</scope>
    <source>
        <strain evidence="12 13">SaN35-3</strain>
    </source>
</reference>
<dbReference type="InterPro" id="IPR013189">
    <property type="entry name" value="Glyco_hydro_32_C"/>
</dbReference>
<name>A0ABY9JSM7_9BACI</name>
<evidence type="ECO:0000256" key="6">
    <source>
        <dbReference type="ARBA" id="ARBA00023295"/>
    </source>
</evidence>
<dbReference type="InterPro" id="IPR051214">
    <property type="entry name" value="GH32_Enzymes"/>
</dbReference>
<evidence type="ECO:0000256" key="8">
    <source>
        <dbReference type="RuleBase" id="RU362110"/>
    </source>
</evidence>
<evidence type="ECO:0000313" key="12">
    <source>
        <dbReference type="EMBL" id="WLR42399.1"/>
    </source>
</evidence>
<feature type="domain" description="Glycosyl hydrolase family 32 C-terminal" evidence="11">
    <location>
        <begin position="336"/>
        <end position="464"/>
    </location>
</feature>
<dbReference type="SUPFAM" id="SSF75005">
    <property type="entry name" value="Arabinanase/levansucrase/invertase"/>
    <property type="match status" value="1"/>
</dbReference>
<dbReference type="InterPro" id="IPR006232">
    <property type="entry name" value="Suc6P_hydrolase"/>
</dbReference>
<comment type="function">
    <text evidence="9">Enables the bacterium to metabolize sucrose as a sole carbon source.</text>
</comment>
<keyword evidence="9" id="KW-0963">Cytoplasm</keyword>
<keyword evidence="6 8" id="KW-0326">Glycosidase</keyword>
<evidence type="ECO:0000256" key="1">
    <source>
        <dbReference type="ARBA" id="ARBA00004914"/>
    </source>
</evidence>
<dbReference type="CDD" id="cd18623">
    <property type="entry name" value="GH32_ScrB-like"/>
    <property type="match status" value="1"/>
</dbReference>
<dbReference type="InterPro" id="IPR018053">
    <property type="entry name" value="Glyco_hydro_32_AS"/>
</dbReference>
<dbReference type="GO" id="GO:0004564">
    <property type="term" value="F:beta-fructofuranosidase activity"/>
    <property type="evidence" value="ECO:0007669"/>
    <property type="project" value="UniProtKB-EC"/>
</dbReference>
<dbReference type="Gene3D" id="2.60.120.560">
    <property type="entry name" value="Exo-inulinase, domain 1"/>
    <property type="match status" value="1"/>
</dbReference>
<sequence length="475" mass="55543">MLEDLVKKEVDKHKKKVEQDSYRLSYHLMPPVGLLNDPNGFIQWRGQYHLFYQWNPFETGHGAKFWGHYQSKDLVHWQDYGVALSPTNWFDKNGCYSGSAVEDSLGKLVLFYTGNVKDEQGNRQTYQCRAISEDGLHFEKEGVVIELPEGYTAHFRDPKVWKHEDLWYLVVGAQSEDLKGKVVLFQSNDLKEWLHLGTVAGSHEGSLEDFGFMWECPDLFQLDGQDVLIVSPQGLQPEGYKYHNKYQSGYFIGNLDYNQVNFEHGTFTELDRGFEFYAPQTTMDDQGRRIMIGWMGVPEQGEDQQPTIKHNWVHTLTIPRQLHLKEGKLYQMPIRELKSLRQNRVDFSHVVINQEEKELAQVAGDVMELELNKINILNDFRINIRNHCYIHFDKQRKLFSFERERFTGDGMESRHCDLEELKQLSIFLDTSSIEIFINHGQEVFTSRIFPSPHDKAVSFQSSEQITFDLVKWNLN</sequence>
<comment type="pathway">
    <text evidence="1 9">Glycan biosynthesis; sucrose metabolism.</text>
</comment>
<evidence type="ECO:0000256" key="5">
    <source>
        <dbReference type="ARBA" id="ARBA00022801"/>
    </source>
</evidence>
<protein>
    <recommendedName>
        <fullName evidence="4 8">Sucrose-6-phosphate hydrolase</fullName>
        <ecNumber evidence="3 8">3.2.1.26</ecNumber>
    </recommendedName>
    <alternativeName>
        <fullName evidence="7 9">Invertase</fullName>
    </alternativeName>
</protein>
<evidence type="ECO:0000256" key="3">
    <source>
        <dbReference type="ARBA" id="ARBA00012758"/>
    </source>
</evidence>
<organism evidence="12 13">
    <name type="scientific">Bacillus carboniphilus</name>
    <dbReference type="NCBI Taxonomy" id="86663"/>
    <lineage>
        <taxon>Bacteria</taxon>
        <taxon>Bacillati</taxon>
        <taxon>Bacillota</taxon>
        <taxon>Bacilli</taxon>
        <taxon>Bacillales</taxon>
        <taxon>Bacillaceae</taxon>
        <taxon>Bacillus</taxon>
    </lineage>
</organism>
<dbReference type="InterPro" id="IPR001362">
    <property type="entry name" value="Glyco_hydro_32"/>
</dbReference>
<dbReference type="PANTHER" id="PTHR43101">
    <property type="entry name" value="BETA-FRUCTOSIDASE"/>
    <property type="match status" value="1"/>
</dbReference>
<dbReference type="SMART" id="SM00640">
    <property type="entry name" value="Glyco_32"/>
    <property type="match status" value="1"/>
</dbReference>
<dbReference type="EMBL" id="CP129013">
    <property type="protein sequence ID" value="WLR42399.1"/>
    <property type="molecule type" value="Genomic_DNA"/>
</dbReference>
<accession>A0ABY9JSM7</accession>
<dbReference type="Gene3D" id="2.115.10.20">
    <property type="entry name" value="Glycosyl hydrolase domain, family 43"/>
    <property type="match status" value="1"/>
</dbReference>
<dbReference type="Pfam" id="PF08244">
    <property type="entry name" value="Glyco_hydro_32C"/>
    <property type="match status" value="1"/>
</dbReference>
<evidence type="ECO:0000259" key="11">
    <source>
        <dbReference type="Pfam" id="PF08244"/>
    </source>
</evidence>
<dbReference type="Proteomes" id="UP001197974">
    <property type="component" value="Chromosome"/>
</dbReference>
<keyword evidence="5 8" id="KW-0378">Hydrolase</keyword>
<comment type="similarity">
    <text evidence="2 8">Belongs to the glycosyl hydrolase 32 family.</text>
</comment>
<evidence type="ECO:0000256" key="4">
    <source>
        <dbReference type="ARBA" id="ARBA00019623"/>
    </source>
</evidence>
<dbReference type="InterPro" id="IPR013148">
    <property type="entry name" value="Glyco_hydro_32_N"/>
</dbReference>